<dbReference type="PANTHER" id="PTHR24094">
    <property type="entry name" value="SECRETED PROTEIN"/>
    <property type="match status" value="1"/>
</dbReference>
<dbReference type="eggNOG" id="COG3513">
    <property type="taxonomic scope" value="Bacteria"/>
</dbReference>
<feature type="domain" description="GmrSD restriction endonucleases C-terminal" evidence="2">
    <location>
        <begin position="121"/>
        <end position="252"/>
    </location>
</feature>
<protein>
    <recommendedName>
        <fullName evidence="2">GmrSD restriction endonucleases C-terminal domain-containing protein</fullName>
    </recommendedName>
</protein>
<feature type="signal peptide" evidence="1">
    <location>
        <begin position="1"/>
        <end position="25"/>
    </location>
</feature>
<dbReference type="STRING" id="1184267.A11Q_1063"/>
<dbReference type="EMBL" id="CP003537">
    <property type="protein sequence ID" value="AGH95279.1"/>
    <property type="molecule type" value="Genomic_DNA"/>
</dbReference>
<gene>
    <name evidence="3" type="ORF">A11Q_1063</name>
</gene>
<dbReference type="InterPro" id="IPR011089">
    <property type="entry name" value="GmrSD_C"/>
</dbReference>
<evidence type="ECO:0000313" key="3">
    <source>
        <dbReference type="EMBL" id="AGH95279.1"/>
    </source>
</evidence>
<dbReference type="KEGG" id="bex:A11Q_1063"/>
<dbReference type="Proteomes" id="UP000012040">
    <property type="component" value="Chromosome"/>
</dbReference>
<dbReference type="PATRIC" id="fig|1184267.3.peg.1077"/>
<proteinExistence type="predicted"/>
<name>M4VQ54_9BACT</name>
<evidence type="ECO:0000313" key="4">
    <source>
        <dbReference type="Proteomes" id="UP000012040"/>
    </source>
</evidence>
<dbReference type="HOGENOM" id="CLU_920296_0_0_7"/>
<dbReference type="OrthoDB" id="5289477at2"/>
<organism evidence="3 4">
    <name type="scientific">Pseudobdellovibrio exovorus JSS</name>
    <dbReference type="NCBI Taxonomy" id="1184267"/>
    <lineage>
        <taxon>Bacteria</taxon>
        <taxon>Pseudomonadati</taxon>
        <taxon>Bdellovibrionota</taxon>
        <taxon>Bdellovibrionia</taxon>
        <taxon>Bdellovibrionales</taxon>
        <taxon>Pseudobdellovibrionaceae</taxon>
        <taxon>Pseudobdellovibrio</taxon>
    </lineage>
</organism>
<accession>M4VQ54</accession>
<dbReference type="Pfam" id="PF07510">
    <property type="entry name" value="GmrSD_C"/>
    <property type="match status" value="1"/>
</dbReference>
<evidence type="ECO:0000256" key="1">
    <source>
        <dbReference type="SAM" id="SignalP"/>
    </source>
</evidence>
<evidence type="ECO:0000259" key="2">
    <source>
        <dbReference type="Pfam" id="PF07510"/>
    </source>
</evidence>
<keyword evidence="4" id="KW-1185">Reference proteome</keyword>
<dbReference type="RefSeq" id="WP_015469769.1">
    <property type="nucleotide sequence ID" value="NC_020813.1"/>
</dbReference>
<feature type="chain" id="PRO_5004060397" description="GmrSD restriction endonucleases C-terminal domain-containing protein" evidence="1">
    <location>
        <begin position="26"/>
        <end position="302"/>
    </location>
</feature>
<dbReference type="AlphaFoldDB" id="M4VQ54"/>
<keyword evidence="1" id="KW-0732">Signal</keyword>
<dbReference type="PANTHER" id="PTHR24094:SF15">
    <property type="entry name" value="AMP-DEPENDENT SYNTHETASE_LIGASE DOMAIN-CONTAINING PROTEIN-RELATED"/>
    <property type="match status" value="1"/>
</dbReference>
<reference evidence="3 4" key="1">
    <citation type="journal article" date="2013" name="ISME J.">
        <title>By their genes ye shall know them: genomic signatures of predatory bacteria.</title>
        <authorList>
            <person name="Pasternak Z."/>
            <person name="Pietrokovski S."/>
            <person name="Rotem O."/>
            <person name="Gophna U."/>
            <person name="Lurie-Weinberger M.N."/>
            <person name="Jurkevitch E."/>
        </authorList>
    </citation>
    <scope>NUCLEOTIDE SEQUENCE [LARGE SCALE GENOMIC DNA]</scope>
    <source>
        <strain evidence="3 4">JSS</strain>
    </source>
</reference>
<sequence>MKLFLRILLFITCIHTMAFSSSVLAEEKPSLELARANPEILEKVYVKIEATQNSAINISIIRTLHTLTRYLEAKSYSLLNWKTYQRSDRNLQIANYERKNQFGRWVNDPDDEVCYNTRAKVLLRDSDKAVIFRDNNHCVIDAGEWKDPYTGRTYTSAQDIQIDHFVPLKNAYKSGANAWSFKARCLYANYMGYDYHLMAVDGPENMKKGDKGPNRYMPPNPEYTCKYLKNWLSIKFFWGLNMTQGEAETIAKEIRDNNCNLAQFTVSTREVLQQAQFFKDNIEMCRDVAPTPASTPAQVTAD</sequence>